<evidence type="ECO:0000256" key="3">
    <source>
        <dbReference type="ARBA" id="ARBA00022614"/>
    </source>
</evidence>
<reference evidence="11" key="1">
    <citation type="journal article" date="2023" name="Nat. Commun.">
        <title>Diploid and tetraploid genomes of Acorus and the evolution of monocots.</title>
        <authorList>
            <person name="Ma L."/>
            <person name="Liu K.W."/>
            <person name="Li Z."/>
            <person name="Hsiao Y.Y."/>
            <person name="Qi Y."/>
            <person name="Fu T."/>
            <person name="Tang G.D."/>
            <person name="Zhang D."/>
            <person name="Sun W.H."/>
            <person name="Liu D.K."/>
            <person name="Li Y."/>
            <person name="Chen G.Z."/>
            <person name="Liu X.D."/>
            <person name="Liao X.Y."/>
            <person name="Jiang Y.T."/>
            <person name="Yu X."/>
            <person name="Hao Y."/>
            <person name="Huang J."/>
            <person name="Zhao X.W."/>
            <person name="Ke S."/>
            <person name="Chen Y.Y."/>
            <person name="Wu W.L."/>
            <person name="Hsu J.L."/>
            <person name="Lin Y.F."/>
            <person name="Huang M.D."/>
            <person name="Li C.Y."/>
            <person name="Huang L."/>
            <person name="Wang Z.W."/>
            <person name="Zhao X."/>
            <person name="Zhong W.Y."/>
            <person name="Peng D.H."/>
            <person name="Ahmad S."/>
            <person name="Lan S."/>
            <person name="Zhang J.S."/>
            <person name="Tsai W.C."/>
            <person name="Van de Peer Y."/>
            <person name="Liu Z.J."/>
        </authorList>
    </citation>
    <scope>NUCLEOTIDE SEQUENCE</scope>
    <source>
        <strain evidence="11">CP</strain>
    </source>
</reference>
<keyword evidence="8 10" id="KW-0472">Membrane</keyword>
<dbReference type="GO" id="GO:0016020">
    <property type="term" value="C:membrane"/>
    <property type="evidence" value="ECO:0007669"/>
    <property type="project" value="UniProtKB-SubCell"/>
</dbReference>
<dbReference type="Proteomes" id="UP001180020">
    <property type="component" value="Unassembled WGS sequence"/>
</dbReference>
<keyword evidence="4 10" id="KW-0812">Transmembrane</keyword>
<reference evidence="11" key="2">
    <citation type="submission" date="2023-06" db="EMBL/GenBank/DDBJ databases">
        <authorList>
            <person name="Ma L."/>
            <person name="Liu K.-W."/>
            <person name="Li Z."/>
            <person name="Hsiao Y.-Y."/>
            <person name="Qi Y."/>
            <person name="Fu T."/>
            <person name="Tang G."/>
            <person name="Zhang D."/>
            <person name="Sun W.-H."/>
            <person name="Liu D.-K."/>
            <person name="Li Y."/>
            <person name="Chen G.-Z."/>
            <person name="Liu X.-D."/>
            <person name="Liao X.-Y."/>
            <person name="Jiang Y.-T."/>
            <person name="Yu X."/>
            <person name="Hao Y."/>
            <person name="Huang J."/>
            <person name="Zhao X.-W."/>
            <person name="Ke S."/>
            <person name="Chen Y.-Y."/>
            <person name="Wu W.-L."/>
            <person name="Hsu J.-L."/>
            <person name="Lin Y.-F."/>
            <person name="Huang M.-D."/>
            <person name="Li C.-Y."/>
            <person name="Huang L."/>
            <person name="Wang Z.-W."/>
            <person name="Zhao X."/>
            <person name="Zhong W.-Y."/>
            <person name="Peng D.-H."/>
            <person name="Ahmad S."/>
            <person name="Lan S."/>
            <person name="Zhang J.-S."/>
            <person name="Tsai W.-C."/>
            <person name="Van De Peer Y."/>
            <person name="Liu Z.-J."/>
        </authorList>
    </citation>
    <scope>NUCLEOTIDE SEQUENCE</scope>
    <source>
        <strain evidence="11">CP</strain>
        <tissue evidence="11">Leaves</tissue>
    </source>
</reference>
<dbReference type="FunFam" id="3.80.10.10:FF:000111">
    <property type="entry name" value="LRR receptor-like serine/threonine-protein kinase ERECTA"/>
    <property type="match status" value="1"/>
</dbReference>
<evidence type="ECO:0000256" key="2">
    <source>
        <dbReference type="ARBA" id="ARBA00009592"/>
    </source>
</evidence>
<keyword evidence="6" id="KW-0677">Repeat</keyword>
<dbReference type="AlphaFoldDB" id="A0AAV9DXZ7"/>
<dbReference type="InterPro" id="IPR032675">
    <property type="entry name" value="LRR_dom_sf"/>
</dbReference>
<evidence type="ECO:0000256" key="8">
    <source>
        <dbReference type="ARBA" id="ARBA00023136"/>
    </source>
</evidence>
<dbReference type="SUPFAM" id="SSF52058">
    <property type="entry name" value="L domain-like"/>
    <property type="match status" value="1"/>
</dbReference>
<accession>A0AAV9DXZ7</accession>
<evidence type="ECO:0000256" key="10">
    <source>
        <dbReference type="SAM" id="Phobius"/>
    </source>
</evidence>
<feature type="transmembrane region" description="Helical" evidence="10">
    <location>
        <begin position="216"/>
        <end position="236"/>
    </location>
</feature>
<comment type="caution">
    <text evidence="11">The sequence shown here is derived from an EMBL/GenBank/DDBJ whole genome shotgun (WGS) entry which is preliminary data.</text>
</comment>
<dbReference type="PANTHER" id="PTHR48063:SF16">
    <property type="entry name" value="LRR RECEPTOR-LIKE SERINE_THREONINE-PROTEIN KINASE GSO1"/>
    <property type="match status" value="1"/>
</dbReference>
<comment type="similarity">
    <text evidence="2">Belongs to the RLP family.</text>
</comment>
<keyword evidence="7 10" id="KW-1133">Transmembrane helix</keyword>
<dbReference type="Pfam" id="PF00560">
    <property type="entry name" value="LRR_1"/>
    <property type="match status" value="2"/>
</dbReference>
<evidence type="ECO:0000256" key="9">
    <source>
        <dbReference type="ARBA" id="ARBA00023180"/>
    </source>
</evidence>
<keyword evidence="3" id="KW-0433">Leucine-rich repeat</keyword>
<evidence type="ECO:0000313" key="12">
    <source>
        <dbReference type="Proteomes" id="UP001180020"/>
    </source>
</evidence>
<name>A0AAV9DXZ7_ACOCL</name>
<feature type="transmembrane region" description="Helical" evidence="10">
    <location>
        <begin position="192"/>
        <end position="210"/>
    </location>
</feature>
<proteinExistence type="inferred from homology"/>
<keyword evidence="12" id="KW-1185">Reference proteome</keyword>
<dbReference type="InterPro" id="IPR001611">
    <property type="entry name" value="Leu-rich_rpt"/>
</dbReference>
<dbReference type="Gene3D" id="3.80.10.10">
    <property type="entry name" value="Ribonuclease Inhibitor"/>
    <property type="match status" value="1"/>
</dbReference>
<evidence type="ECO:0000256" key="1">
    <source>
        <dbReference type="ARBA" id="ARBA00004479"/>
    </source>
</evidence>
<dbReference type="InterPro" id="IPR046956">
    <property type="entry name" value="RLP23-like"/>
</dbReference>
<gene>
    <name evidence="11" type="ORF">QJS10_CPA10g00435</name>
</gene>
<evidence type="ECO:0000256" key="4">
    <source>
        <dbReference type="ARBA" id="ARBA00022692"/>
    </source>
</evidence>
<sequence>MGSSRCRVREHRHRDLFYGRYRGRYYEESLAIQVKGGTRTYTKILSLVISIDVSHNAMSGEIPEELMSLKGLVVLNLSGNGFRGGLSNKVGDLAELSSLDVSENALSGPIPLSIARLGSLGYLNLSNNNFSGEVPYEGQVATFEADAFLGNPYLCGLPLTRRCHVDGGEGGIGVGDGGGRSRRRGVVLERRIGGSGFAAGLIVPFVVMSIRRPWSAAYFGFIDWVVGKMYCVRDVVGSRWVRRRRRGRRGTGLVGGHGKKRIWEFVNKDPIFSVIN</sequence>
<evidence type="ECO:0000313" key="11">
    <source>
        <dbReference type="EMBL" id="KAK1306237.1"/>
    </source>
</evidence>
<keyword evidence="5" id="KW-0732">Signal</keyword>
<dbReference type="EMBL" id="JAUJYO010000010">
    <property type="protein sequence ID" value="KAK1306237.1"/>
    <property type="molecule type" value="Genomic_DNA"/>
</dbReference>
<dbReference type="PANTHER" id="PTHR48063">
    <property type="entry name" value="LRR RECEPTOR-LIKE KINASE"/>
    <property type="match status" value="1"/>
</dbReference>
<evidence type="ECO:0000256" key="6">
    <source>
        <dbReference type="ARBA" id="ARBA00022737"/>
    </source>
</evidence>
<evidence type="ECO:0000256" key="7">
    <source>
        <dbReference type="ARBA" id="ARBA00022989"/>
    </source>
</evidence>
<evidence type="ECO:0000256" key="5">
    <source>
        <dbReference type="ARBA" id="ARBA00022729"/>
    </source>
</evidence>
<keyword evidence="9" id="KW-0325">Glycoprotein</keyword>
<organism evidence="11 12">
    <name type="scientific">Acorus calamus</name>
    <name type="common">Sweet flag</name>
    <dbReference type="NCBI Taxonomy" id="4465"/>
    <lineage>
        <taxon>Eukaryota</taxon>
        <taxon>Viridiplantae</taxon>
        <taxon>Streptophyta</taxon>
        <taxon>Embryophyta</taxon>
        <taxon>Tracheophyta</taxon>
        <taxon>Spermatophyta</taxon>
        <taxon>Magnoliopsida</taxon>
        <taxon>Liliopsida</taxon>
        <taxon>Acoraceae</taxon>
        <taxon>Acorus</taxon>
    </lineage>
</organism>
<comment type="subcellular location">
    <subcellularLocation>
        <location evidence="1">Membrane</location>
        <topology evidence="1">Single-pass type I membrane protein</topology>
    </subcellularLocation>
</comment>
<protein>
    <submittedName>
        <fullName evidence="11">Uncharacterized protein</fullName>
    </submittedName>
</protein>